<protein>
    <submittedName>
        <fullName evidence="1">Transcriptional regulator</fullName>
    </submittedName>
</protein>
<dbReference type="AlphaFoldDB" id="A0A250IYD0"/>
<evidence type="ECO:0000313" key="1">
    <source>
        <dbReference type="EMBL" id="ATB36270.1"/>
    </source>
</evidence>
<dbReference type="Proteomes" id="UP000217257">
    <property type="component" value="Chromosome"/>
</dbReference>
<dbReference type="RefSeq" id="WP_269770219.1">
    <property type="nucleotide sequence ID" value="NZ_CP022098.1"/>
</dbReference>
<evidence type="ECO:0000313" key="2">
    <source>
        <dbReference type="Proteomes" id="UP000217257"/>
    </source>
</evidence>
<proteinExistence type="predicted"/>
<dbReference type="KEGG" id="cfus:CYFUS_001684"/>
<organism evidence="1 2">
    <name type="scientific">Cystobacter fuscus</name>
    <dbReference type="NCBI Taxonomy" id="43"/>
    <lineage>
        <taxon>Bacteria</taxon>
        <taxon>Pseudomonadati</taxon>
        <taxon>Myxococcota</taxon>
        <taxon>Myxococcia</taxon>
        <taxon>Myxococcales</taxon>
        <taxon>Cystobacterineae</taxon>
        <taxon>Archangiaceae</taxon>
        <taxon>Cystobacter</taxon>
    </lineage>
</organism>
<dbReference type="EMBL" id="CP022098">
    <property type="protein sequence ID" value="ATB36270.1"/>
    <property type="molecule type" value="Genomic_DNA"/>
</dbReference>
<reference evidence="1 2" key="1">
    <citation type="submission" date="2017-06" db="EMBL/GenBank/DDBJ databases">
        <title>Sequencing and comparative analysis of myxobacterial genomes.</title>
        <authorList>
            <person name="Rupp O."/>
            <person name="Goesmann A."/>
            <person name="Sogaard-Andersen L."/>
        </authorList>
    </citation>
    <scope>NUCLEOTIDE SEQUENCE [LARGE SCALE GENOMIC DNA]</scope>
    <source>
        <strain evidence="1 2">DSM 52655</strain>
    </source>
</reference>
<name>A0A250IYD0_9BACT</name>
<gene>
    <name evidence="1" type="ORF">CYFUS_001684</name>
</gene>
<accession>A0A250IYD0</accession>
<sequence length="40" mass="4469">MTARHHHGVEGEDANATFTTLARLCEGFDVDVTQLFQPPR</sequence>